<dbReference type="GeneID" id="86830545"/>
<evidence type="ECO:0000256" key="1">
    <source>
        <dbReference type="SAM" id="MobiDB-lite"/>
    </source>
</evidence>
<dbReference type="Proteomes" id="UP000629287">
    <property type="component" value="Unassembled WGS sequence"/>
</dbReference>
<evidence type="ECO:0000313" key="2">
    <source>
        <dbReference type="EMBL" id="MBE1599880.1"/>
    </source>
</evidence>
<sequence>MTNQAPGDEPVFFVHTYVTITRDPRTQLVVAIGGDDRAASILQRGGGFIDAPGPRDPYHRQPHSLPAEERRRGATAAALALLQAGYSVHLDRDLNTLSTRAEDRQAAHRYLDLLAERARNPSDGHELAAILTEIVAPGDGVLPRLRDVLVSLWASWDDRLPDAGHPAAPAEQLIDAVNGLARHTQRLEDIRNQAARIPASAPSLSATAKPVPATPGRGR</sequence>
<keyword evidence="3" id="KW-1185">Reference proteome</keyword>
<proteinExistence type="predicted"/>
<name>A0A8I0PCF4_9ACTN</name>
<feature type="region of interest" description="Disordered" evidence="1">
    <location>
        <begin position="196"/>
        <end position="219"/>
    </location>
</feature>
<accession>A0A8I0PCF4</accession>
<dbReference type="AlphaFoldDB" id="A0A8I0PCF4"/>
<gene>
    <name evidence="2" type="ORF">H4687_006009</name>
</gene>
<dbReference type="EMBL" id="JADBGF010000001">
    <property type="protein sequence ID" value="MBE1599880.1"/>
    <property type="molecule type" value="Genomic_DNA"/>
</dbReference>
<reference evidence="2 3" key="1">
    <citation type="submission" date="2020-10" db="EMBL/GenBank/DDBJ databases">
        <title>Sequencing the genomes of 1000 actinobacteria strains.</title>
        <authorList>
            <person name="Klenk H.-P."/>
        </authorList>
    </citation>
    <scope>NUCLEOTIDE SEQUENCE [LARGE SCALE GENOMIC DNA]</scope>
    <source>
        <strain evidence="2 3">DSM 41803</strain>
    </source>
</reference>
<protein>
    <submittedName>
        <fullName evidence="2">Uncharacterized protein</fullName>
    </submittedName>
</protein>
<evidence type="ECO:0000313" key="3">
    <source>
        <dbReference type="Proteomes" id="UP000629287"/>
    </source>
</evidence>
<organism evidence="2 3">
    <name type="scientific">Streptomyces stelliscabiei</name>
    <dbReference type="NCBI Taxonomy" id="146820"/>
    <lineage>
        <taxon>Bacteria</taxon>
        <taxon>Bacillati</taxon>
        <taxon>Actinomycetota</taxon>
        <taxon>Actinomycetes</taxon>
        <taxon>Kitasatosporales</taxon>
        <taxon>Streptomycetaceae</taxon>
        <taxon>Streptomyces</taxon>
    </lineage>
</organism>
<dbReference type="RefSeq" id="WP_046919611.1">
    <property type="nucleotide sequence ID" value="NZ_JADBGF010000001.1"/>
</dbReference>
<dbReference type="OrthoDB" id="4313193at2"/>
<comment type="caution">
    <text evidence="2">The sequence shown here is derived from an EMBL/GenBank/DDBJ whole genome shotgun (WGS) entry which is preliminary data.</text>
</comment>